<comment type="caution">
    <text evidence="5">The sequence shown here is derived from an EMBL/GenBank/DDBJ whole genome shotgun (WGS) entry which is preliminary data.</text>
</comment>
<dbReference type="InterPro" id="IPR052020">
    <property type="entry name" value="Cyclic_di-GMP/3'3'-cGAMP_PDE"/>
</dbReference>
<feature type="transmembrane region" description="Helical" evidence="2">
    <location>
        <begin position="7"/>
        <end position="33"/>
    </location>
</feature>
<feature type="transmembrane region" description="Helical" evidence="2">
    <location>
        <begin position="39"/>
        <end position="61"/>
    </location>
</feature>
<keyword evidence="2" id="KW-1133">Transmembrane helix</keyword>
<dbReference type="SMART" id="SM00471">
    <property type="entry name" value="HDc"/>
    <property type="match status" value="1"/>
</dbReference>
<keyword evidence="1" id="KW-0175">Coiled coil</keyword>
<dbReference type="InterPro" id="IPR006674">
    <property type="entry name" value="HD_domain"/>
</dbReference>
<dbReference type="PROSITE" id="PS51832">
    <property type="entry name" value="HD_GYP"/>
    <property type="match status" value="1"/>
</dbReference>
<keyword evidence="2" id="KW-0472">Membrane</keyword>
<accession>A0A7C5V4Z6</accession>
<dbReference type="PANTHER" id="PTHR45228">
    <property type="entry name" value="CYCLIC DI-GMP PHOSPHODIESTERASE TM_0186-RELATED"/>
    <property type="match status" value="1"/>
</dbReference>
<dbReference type="Gene3D" id="1.10.3210.10">
    <property type="entry name" value="Hypothetical protein af1432"/>
    <property type="match status" value="1"/>
</dbReference>
<protein>
    <submittedName>
        <fullName evidence="5">HD-GYP domain-containing protein</fullName>
    </submittedName>
</protein>
<dbReference type="InterPro" id="IPR037522">
    <property type="entry name" value="HD_GYP_dom"/>
</dbReference>
<sequence>MKLRRSLWLGVFEFFLFFLIGFPLAVQVAELFFHIRKPIIEYFQIVTLFFAIVFFTVFYIIRYSGMLKKYKVFEKKQKFIIKKLKEKKENIEKSYFDSIQLNREMTNIVKRLIETERDLREKNEWLKNFFELSTRIISLSTVENIVETVGEYSLGSLQFFRMSVYHDGDDKTFRILGQFGQKDAHEHLLLNRAKEDTNIAYKIENKNIVKIAIPVVSEEKCEGICFYGIKCKSTSSEDIEYYISLCNFITIAIKNAIYYSNLKRQKSEIEDLYEKSTYINEKLRETVEELNKSKVELEKKNKEIEKFFYETILCLSKAIEYKDVYTKGHCERVQNIALKIADELSLSQEEKDVLKVACLLHDIGKIGVKEDILNKRGSLEAHEYVEIQKHPLIGYNILKDLDFTERIKKVVLQHHERVDGRGYPFGLKDEEIDLLAKIVAVADAYDAMTSDRPYRKAFDKQTALGEMKKCAGNQFDAKIVEKLINLAQKGLVMFL</sequence>
<dbReference type="SUPFAM" id="SSF55781">
    <property type="entry name" value="GAF domain-like"/>
    <property type="match status" value="1"/>
</dbReference>
<proteinExistence type="predicted"/>
<feature type="coiled-coil region" evidence="1">
    <location>
        <begin position="280"/>
        <end position="307"/>
    </location>
</feature>
<evidence type="ECO:0000259" key="4">
    <source>
        <dbReference type="PROSITE" id="PS51832"/>
    </source>
</evidence>
<dbReference type="AlphaFoldDB" id="A0A7C5V4Z6"/>
<dbReference type="SUPFAM" id="SSF109604">
    <property type="entry name" value="HD-domain/PDEase-like"/>
    <property type="match status" value="1"/>
</dbReference>
<feature type="domain" description="HD-GYP" evidence="4">
    <location>
        <begin position="304"/>
        <end position="495"/>
    </location>
</feature>
<dbReference type="NCBIfam" id="TIGR00277">
    <property type="entry name" value="HDIG"/>
    <property type="match status" value="1"/>
</dbReference>
<reference evidence="5" key="1">
    <citation type="journal article" date="2020" name="mSystems">
        <title>Genome- and Community-Level Interaction Insights into Carbon Utilization and Element Cycling Functions of Hydrothermarchaeota in Hydrothermal Sediment.</title>
        <authorList>
            <person name="Zhou Z."/>
            <person name="Liu Y."/>
            <person name="Xu W."/>
            <person name="Pan J."/>
            <person name="Luo Z.H."/>
            <person name="Li M."/>
        </authorList>
    </citation>
    <scope>NUCLEOTIDE SEQUENCE [LARGE SCALE GENOMIC DNA]</scope>
    <source>
        <strain evidence="5">SpSt-102</strain>
    </source>
</reference>
<gene>
    <name evidence="5" type="ORF">ENL71_05095</name>
</gene>
<dbReference type="InterPro" id="IPR003607">
    <property type="entry name" value="HD/PDEase_dom"/>
</dbReference>
<feature type="domain" description="HD" evidence="3">
    <location>
        <begin position="326"/>
        <end position="448"/>
    </location>
</feature>
<evidence type="ECO:0000256" key="1">
    <source>
        <dbReference type="SAM" id="Coils"/>
    </source>
</evidence>
<dbReference type="CDD" id="cd00077">
    <property type="entry name" value="HDc"/>
    <property type="match status" value="1"/>
</dbReference>
<keyword evidence="2" id="KW-0812">Transmembrane</keyword>
<dbReference type="Pfam" id="PF13487">
    <property type="entry name" value="HD_5"/>
    <property type="match status" value="1"/>
</dbReference>
<dbReference type="InterPro" id="IPR006675">
    <property type="entry name" value="HDIG_dom"/>
</dbReference>
<organism evidence="5">
    <name type="scientific">Caldicellulosiruptor owensensis</name>
    <dbReference type="NCBI Taxonomy" id="55205"/>
    <lineage>
        <taxon>Bacteria</taxon>
        <taxon>Bacillati</taxon>
        <taxon>Bacillota</taxon>
        <taxon>Bacillota incertae sedis</taxon>
        <taxon>Caldicellulosiruptorales</taxon>
        <taxon>Caldicellulosiruptoraceae</taxon>
        <taxon>Caldicellulosiruptor</taxon>
    </lineage>
</organism>
<dbReference type="PROSITE" id="PS51831">
    <property type="entry name" value="HD"/>
    <property type="match status" value="1"/>
</dbReference>
<evidence type="ECO:0000256" key="2">
    <source>
        <dbReference type="SAM" id="Phobius"/>
    </source>
</evidence>
<evidence type="ECO:0000259" key="3">
    <source>
        <dbReference type="PROSITE" id="PS51831"/>
    </source>
</evidence>
<name>A0A7C5V4Z6_9FIRM</name>
<evidence type="ECO:0000313" key="5">
    <source>
        <dbReference type="EMBL" id="HHS01888.1"/>
    </source>
</evidence>
<dbReference type="PANTHER" id="PTHR45228:SF4">
    <property type="entry name" value="LIPOPROTEIN"/>
    <property type="match status" value="1"/>
</dbReference>
<dbReference type="EMBL" id="DRUZ01000065">
    <property type="protein sequence ID" value="HHS01888.1"/>
    <property type="molecule type" value="Genomic_DNA"/>
</dbReference>